<name>A0A841CG47_9PSEU</name>
<feature type="region of interest" description="Disordered" evidence="1">
    <location>
        <begin position="316"/>
        <end position="340"/>
    </location>
</feature>
<dbReference type="InterPro" id="IPR011042">
    <property type="entry name" value="6-blade_b-propeller_TolB-like"/>
</dbReference>
<feature type="chain" id="PRO_5032409604" evidence="2">
    <location>
        <begin position="25"/>
        <end position="340"/>
    </location>
</feature>
<dbReference type="Gene3D" id="2.120.10.30">
    <property type="entry name" value="TolB, C-terminal domain"/>
    <property type="match status" value="1"/>
</dbReference>
<evidence type="ECO:0000313" key="5">
    <source>
        <dbReference type="Proteomes" id="UP000547510"/>
    </source>
</evidence>
<reference evidence="4 5" key="1">
    <citation type="submission" date="2020-08" db="EMBL/GenBank/DDBJ databases">
        <title>Genomic Encyclopedia of Type Strains, Phase III (KMG-III): the genomes of soil and plant-associated and newly described type strains.</title>
        <authorList>
            <person name="Whitman W."/>
        </authorList>
    </citation>
    <scope>NUCLEOTIDE SEQUENCE [LARGE SCALE GENOMIC DNA]</scope>
    <source>
        <strain evidence="4 5">CECT 8640</strain>
    </source>
</reference>
<dbReference type="PANTHER" id="PTHR19328:SF13">
    <property type="entry name" value="HIPL1 PROTEIN"/>
    <property type="match status" value="1"/>
</dbReference>
<accession>A0A841CG47</accession>
<sequence length="340" mass="35607">MRARPSAVLAMVLLGASVAAPAQAEPSALAVRTLATGQDVPWDIGFLPDGSGVFTERDTRQIKKITGTAVTTLHTVADAVPAGEGGLMGIAVSPTFATDNTVYVHYTAASDNRIVKLRLGAGGTAEPIVTGIPKNRFHNGGGLEFGPDGFLYATTGDAGVSANAQNLNSLAGKVLRVTTTGEPAPGNPFGTRVYSYGHRNPQGITWANGRAYATEFGNNRLDELNWIQSGKNYGWPTCEGPCNDSRYTNPLKTWPTSQGGPSGIAFFNNNLYLGSVTGRRVYKIPVTGTNLGTPQSVFTGYGRVRSVASAPDNTLWLGTSNQDGRGTPAAGDDRILSTDG</sequence>
<dbReference type="PANTHER" id="PTHR19328">
    <property type="entry name" value="HEDGEHOG-INTERACTING PROTEIN"/>
    <property type="match status" value="1"/>
</dbReference>
<dbReference type="Pfam" id="PF07995">
    <property type="entry name" value="GSDH"/>
    <property type="match status" value="1"/>
</dbReference>
<dbReference type="Proteomes" id="UP000547510">
    <property type="component" value="Unassembled WGS sequence"/>
</dbReference>
<feature type="signal peptide" evidence="2">
    <location>
        <begin position="1"/>
        <end position="24"/>
    </location>
</feature>
<keyword evidence="5" id="KW-1185">Reference proteome</keyword>
<evidence type="ECO:0000313" key="4">
    <source>
        <dbReference type="EMBL" id="MBB5956289.1"/>
    </source>
</evidence>
<comment type="caution">
    <text evidence="4">The sequence shown here is derived from an EMBL/GenBank/DDBJ whole genome shotgun (WGS) entry which is preliminary data.</text>
</comment>
<proteinExistence type="predicted"/>
<dbReference type="RefSeq" id="WP_184691095.1">
    <property type="nucleotide sequence ID" value="NZ_JACHJN010000004.1"/>
</dbReference>
<dbReference type="InterPro" id="IPR011041">
    <property type="entry name" value="Quinoprot_gluc/sorb_DH_b-prop"/>
</dbReference>
<evidence type="ECO:0000256" key="2">
    <source>
        <dbReference type="SAM" id="SignalP"/>
    </source>
</evidence>
<gene>
    <name evidence="4" type="ORF">FHS29_002875</name>
</gene>
<evidence type="ECO:0000259" key="3">
    <source>
        <dbReference type="Pfam" id="PF07995"/>
    </source>
</evidence>
<dbReference type="InterPro" id="IPR012938">
    <property type="entry name" value="Glc/Sorbosone_DH"/>
</dbReference>
<dbReference type="AlphaFoldDB" id="A0A841CG47"/>
<feature type="domain" description="Glucose/Sorbosone dehydrogenase" evidence="3">
    <location>
        <begin position="39"/>
        <end position="325"/>
    </location>
</feature>
<dbReference type="SUPFAM" id="SSF50952">
    <property type="entry name" value="Soluble quinoprotein glucose dehydrogenase"/>
    <property type="match status" value="1"/>
</dbReference>
<protein>
    <submittedName>
        <fullName evidence="4">Glucose/arabinose dehydrogenase</fullName>
    </submittedName>
</protein>
<feature type="compositionally biased region" description="Basic and acidic residues" evidence="1">
    <location>
        <begin position="331"/>
        <end position="340"/>
    </location>
</feature>
<organism evidence="4 5">
    <name type="scientific">Saccharothrix tamanrassetensis</name>
    <dbReference type="NCBI Taxonomy" id="1051531"/>
    <lineage>
        <taxon>Bacteria</taxon>
        <taxon>Bacillati</taxon>
        <taxon>Actinomycetota</taxon>
        <taxon>Actinomycetes</taxon>
        <taxon>Pseudonocardiales</taxon>
        <taxon>Pseudonocardiaceae</taxon>
        <taxon>Saccharothrix</taxon>
    </lineage>
</organism>
<keyword evidence="2" id="KW-0732">Signal</keyword>
<dbReference type="EMBL" id="JACHJN010000004">
    <property type="protein sequence ID" value="MBB5956289.1"/>
    <property type="molecule type" value="Genomic_DNA"/>
</dbReference>
<evidence type="ECO:0000256" key="1">
    <source>
        <dbReference type="SAM" id="MobiDB-lite"/>
    </source>
</evidence>